<dbReference type="KEGG" id="lcre:Pla8534_07010"/>
<reference evidence="1 2" key="1">
    <citation type="submission" date="2019-02" db="EMBL/GenBank/DDBJ databases">
        <title>Deep-cultivation of Planctomycetes and their phenomic and genomic characterization uncovers novel biology.</title>
        <authorList>
            <person name="Wiegand S."/>
            <person name="Jogler M."/>
            <person name="Boedeker C."/>
            <person name="Pinto D."/>
            <person name="Vollmers J."/>
            <person name="Rivas-Marin E."/>
            <person name="Kohn T."/>
            <person name="Peeters S.H."/>
            <person name="Heuer A."/>
            <person name="Rast P."/>
            <person name="Oberbeckmann S."/>
            <person name="Bunk B."/>
            <person name="Jeske O."/>
            <person name="Meyerdierks A."/>
            <person name="Storesund J.E."/>
            <person name="Kallscheuer N."/>
            <person name="Luecker S."/>
            <person name="Lage O.M."/>
            <person name="Pohl T."/>
            <person name="Merkel B.J."/>
            <person name="Hornburger P."/>
            <person name="Mueller R.-W."/>
            <person name="Bruemmer F."/>
            <person name="Labrenz M."/>
            <person name="Spormann A.M."/>
            <person name="Op den Camp H."/>
            <person name="Overmann J."/>
            <person name="Amann R."/>
            <person name="Jetten M.S.M."/>
            <person name="Mascher T."/>
            <person name="Medema M.H."/>
            <person name="Devos D.P."/>
            <person name="Kaster A.-K."/>
            <person name="Ovreas L."/>
            <person name="Rohde M."/>
            <person name="Galperin M.Y."/>
            <person name="Jogler C."/>
        </authorList>
    </citation>
    <scope>NUCLEOTIDE SEQUENCE [LARGE SCALE GENOMIC DNA]</scope>
    <source>
        <strain evidence="1 2">Pla85_3_4</strain>
    </source>
</reference>
<dbReference type="PROSITE" id="PS51318">
    <property type="entry name" value="TAT"/>
    <property type="match status" value="1"/>
</dbReference>
<dbReference type="InterPro" id="IPR006311">
    <property type="entry name" value="TAT_signal"/>
</dbReference>
<evidence type="ECO:0000313" key="1">
    <source>
        <dbReference type="EMBL" id="QDU92928.1"/>
    </source>
</evidence>
<dbReference type="EMBL" id="CP036433">
    <property type="protein sequence ID" value="QDU92928.1"/>
    <property type="molecule type" value="Genomic_DNA"/>
</dbReference>
<dbReference type="AlphaFoldDB" id="A0A518DM57"/>
<proteinExistence type="predicted"/>
<dbReference type="Proteomes" id="UP000317648">
    <property type="component" value="Chromosome"/>
</dbReference>
<accession>A0A518DM57</accession>
<protein>
    <recommendedName>
        <fullName evidence="3">DUF1552 domain-containing protein</fullName>
    </recommendedName>
</protein>
<dbReference type="OrthoDB" id="230029at2"/>
<gene>
    <name evidence="1" type="ORF">Pla8534_07010</name>
</gene>
<keyword evidence="2" id="KW-1185">Reference proteome</keyword>
<dbReference type="RefSeq" id="WP_145049293.1">
    <property type="nucleotide sequence ID" value="NZ_CP036433.1"/>
</dbReference>
<evidence type="ECO:0000313" key="2">
    <source>
        <dbReference type="Proteomes" id="UP000317648"/>
    </source>
</evidence>
<organism evidence="1 2">
    <name type="scientific">Lignipirellula cremea</name>
    <dbReference type="NCBI Taxonomy" id="2528010"/>
    <lineage>
        <taxon>Bacteria</taxon>
        <taxon>Pseudomonadati</taxon>
        <taxon>Planctomycetota</taxon>
        <taxon>Planctomycetia</taxon>
        <taxon>Pirellulales</taxon>
        <taxon>Pirellulaceae</taxon>
        <taxon>Lignipirellula</taxon>
    </lineage>
</organism>
<sequence>MKLSRRQLLQYGALLPGSAAVSPLLWPWLKHVQAEAQGALPPQRFVFVCKSSGLTPAELVPEQLFADRVSVGEANDSGPNYRQPWSMNPTATLIDRPLADLTLPVSLAALKPLQHRTTIVQGLSGKMCRGGHSSWFGAMGCYRSGGEHDWGNIIGPTFDGLMARQSPGIFPHVGLSIGGKVMGGPSLHDGVVYPGISAIARNRQLPYQATPLAAYKELFSVAATSEADLMENRLNGTLLDFMVKDIRRLESRIGGAEKEKLEVYLDGFESLRLRQRQLQGVEAQVRRHAPVVSDKYTSSTETDRIEAHFDIAAASLIAGLTNVITLRPDTLSVQYTGLGVDKNVHGLGHGEGEDPNGHRRRIRTLQVEQIARLAARLQATPEGAGTMLDNTLIVYFSDAGEKHHASSSEWPFVLVGGLGSRFQATGRYLQYPSYQQPGHRTIANLYMTLGHAVGLQQETFGQLDANLDAASQQGPLRELISS</sequence>
<name>A0A518DM57_9BACT</name>
<evidence type="ECO:0008006" key="3">
    <source>
        <dbReference type="Google" id="ProtNLM"/>
    </source>
</evidence>
<dbReference type="InterPro" id="IPR011447">
    <property type="entry name" value="DUF1552"/>
</dbReference>
<dbReference type="Pfam" id="PF07586">
    <property type="entry name" value="HXXSHH"/>
    <property type="match status" value="1"/>
</dbReference>